<evidence type="ECO:0000256" key="1">
    <source>
        <dbReference type="ARBA" id="ARBA00004071"/>
    </source>
</evidence>
<dbReference type="GO" id="GO:0016139">
    <property type="term" value="P:glycoside catabolic process"/>
    <property type="evidence" value="ECO:0007669"/>
    <property type="project" value="TreeGrafter"/>
</dbReference>
<comment type="similarity">
    <text evidence="2">Belongs to the glycosyl hydrolase 29 family.</text>
</comment>
<evidence type="ECO:0000313" key="9">
    <source>
        <dbReference type="Proteomes" id="UP000326779"/>
    </source>
</evidence>
<dbReference type="GO" id="GO:0005764">
    <property type="term" value="C:lysosome"/>
    <property type="evidence" value="ECO:0007669"/>
    <property type="project" value="TreeGrafter"/>
</dbReference>
<dbReference type="PANTHER" id="PTHR10030">
    <property type="entry name" value="ALPHA-L-FUCOSIDASE"/>
    <property type="match status" value="1"/>
</dbReference>
<keyword evidence="4" id="KW-0732">Signal</keyword>
<reference evidence="8 9" key="1">
    <citation type="submission" date="2019-10" db="EMBL/GenBank/DDBJ databases">
        <title>The completed genome of Lactobacillus harbinensis M1.</title>
        <authorList>
            <person name="Zheng Y."/>
        </authorList>
    </citation>
    <scope>NUCLEOTIDE SEQUENCE [LARGE SCALE GENOMIC DNA]</scope>
    <source>
        <strain evidence="8 9">M1</strain>
    </source>
</reference>
<evidence type="ECO:0000256" key="6">
    <source>
        <dbReference type="ARBA" id="ARBA00023295"/>
    </source>
</evidence>
<dbReference type="Gene3D" id="3.20.20.80">
    <property type="entry name" value="Glycosidases"/>
    <property type="match status" value="1"/>
</dbReference>
<dbReference type="InterPro" id="IPR016286">
    <property type="entry name" value="FUC_metazoa-typ"/>
</dbReference>
<proteinExistence type="inferred from homology"/>
<keyword evidence="6" id="KW-0326">Glycosidase</keyword>
<dbReference type="Pfam" id="PF01120">
    <property type="entry name" value="Alpha_L_fucos"/>
    <property type="match status" value="1"/>
</dbReference>
<feature type="domain" description="Glycoside hydrolase family 29 N-terminal" evidence="7">
    <location>
        <begin position="7"/>
        <end position="369"/>
    </location>
</feature>
<dbReference type="RefSeq" id="WP_152260165.1">
    <property type="nucleotide sequence ID" value="NZ_CP045143.1"/>
</dbReference>
<comment type="function">
    <text evidence="1">Alpha-L-fucosidase is responsible for hydrolyzing the alpha-1,6-linked fucose joined to the reducing-end N-acetylglucosamine of the carbohydrate moieties of glycoproteins.</text>
</comment>
<dbReference type="PRINTS" id="PR00741">
    <property type="entry name" value="GLHYDRLASE29"/>
</dbReference>
<accession>A0A5P8M1M4</accession>
<evidence type="ECO:0000313" key="8">
    <source>
        <dbReference type="EMBL" id="QFR22400.1"/>
    </source>
</evidence>
<dbReference type="SUPFAM" id="SSF51445">
    <property type="entry name" value="(Trans)glycosidases"/>
    <property type="match status" value="1"/>
</dbReference>
<dbReference type="PANTHER" id="PTHR10030:SF37">
    <property type="entry name" value="ALPHA-L-FUCOSIDASE-RELATED"/>
    <property type="match status" value="1"/>
</dbReference>
<dbReference type="EC" id="3.2.1.51" evidence="3"/>
<evidence type="ECO:0000256" key="2">
    <source>
        <dbReference type="ARBA" id="ARBA00007951"/>
    </source>
</evidence>
<dbReference type="Gene3D" id="2.60.40.1180">
    <property type="entry name" value="Golgi alpha-mannosidase II"/>
    <property type="match status" value="1"/>
</dbReference>
<dbReference type="InterPro" id="IPR000933">
    <property type="entry name" value="Glyco_hydro_29"/>
</dbReference>
<evidence type="ECO:0000256" key="5">
    <source>
        <dbReference type="ARBA" id="ARBA00022801"/>
    </source>
</evidence>
<evidence type="ECO:0000259" key="7">
    <source>
        <dbReference type="Pfam" id="PF01120"/>
    </source>
</evidence>
<dbReference type="EMBL" id="CP045143">
    <property type="protein sequence ID" value="QFR22400.1"/>
    <property type="molecule type" value="Genomic_DNA"/>
</dbReference>
<dbReference type="InterPro" id="IPR013780">
    <property type="entry name" value="Glyco_hydro_b"/>
</dbReference>
<dbReference type="InterPro" id="IPR017853">
    <property type="entry name" value="GH"/>
</dbReference>
<keyword evidence="5" id="KW-0378">Hydrolase</keyword>
<evidence type="ECO:0000256" key="3">
    <source>
        <dbReference type="ARBA" id="ARBA00012662"/>
    </source>
</evidence>
<dbReference type="AlphaFoldDB" id="A0A5P8M1M4"/>
<evidence type="ECO:0000256" key="4">
    <source>
        <dbReference type="ARBA" id="ARBA00022729"/>
    </source>
</evidence>
<protein>
    <recommendedName>
        <fullName evidence="3">alpha-L-fucosidase</fullName>
        <ecNumber evidence="3">3.2.1.51</ecNumber>
    </recommendedName>
</protein>
<dbReference type="GO" id="GO:0006004">
    <property type="term" value="P:fucose metabolic process"/>
    <property type="evidence" value="ECO:0007669"/>
    <property type="project" value="InterPro"/>
</dbReference>
<dbReference type="GO" id="GO:0004560">
    <property type="term" value="F:alpha-L-fucosidase activity"/>
    <property type="evidence" value="ECO:0007669"/>
    <property type="project" value="InterPro"/>
</dbReference>
<dbReference type="KEGG" id="lhb:D1010_02460"/>
<gene>
    <name evidence="8" type="ORF">D1010_02460</name>
</gene>
<organism evidence="8 9">
    <name type="scientific">Schleiferilactobacillus harbinensis</name>
    <dbReference type="NCBI Taxonomy" id="304207"/>
    <lineage>
        <taxon>Bacteria</taxon>
        <taxon>Bacillati</taxon>
        <taxon>Bacillota</taxon>
        <taxon>Bacilli</taxon>
        <taxon>Lactobacillales</taxon>
        <taxon>Lactobacillaceae</taxon>
        <taxon>Schleiferilactobacillus</taxon>
    </lineage>
</organism>
<sequence>MITKQHIAEVLAQGPYQPTWPSLAQFQLPGWFRDAKFGIFTHWGLYTILEYRNEWYSRNMYIEDYPEFRHHVRTYGPQKEFGYKDFIPQFTAEKFDAQEWLDLFQQAGAKYYMPVAEHHDGFQMYASALSHYNAVEMGPKRDILGELRQAATDHGMHFAASNHRAEHWWFMGHGQDFSSDIQEPLKRGDFYWPAMPEPDRPTNQFSQPYPTEEFLTDWELRVCELVENYHPELLYFDWWIAHQAFHDTLQRVAAFYYNTMAHAGLQGAICYKQDALAFGTGIPELERGSFADAQPYVWQSDTAIARNSWSYTTTLDYKSTNEILITLIDTVSKNGNLLLNVGPRADGSIAPGDRKILADIGRWLAVNGEGIYGSRPWRFAQEGPTPAADGDFQDQQAIHYTPQDIRYTANHGALYAFSLAPQAGQTITLTMITPDNDARVNQFHGLIDHVEQLGYGPIPFDNQPSGIVVHPVLTESTAPVGFKIIMQ</sequence>
<name>A0A5P8M1M4_9LACO</name>
<dbReference type="Proteomes" id="UP000326779">
    <property type="component" value="Chromosome"/>
</dbReference>
<dbReference type="InterPro" id="IPR057739">
    <property type="entry name" value="Glyco_hydro_29_N"/>
</dbReference>
<dbReference type="PIRSF" id="PIRSF001092">
    <property type="entry name" value="Alpha-L-fucosidase"/>
    <property type="match status" value="1"/>
</dbReference>
<dbReference type="SMART" id="SM00812">
    <property type="entry name" value="Alpha_L_fucos"/>
    <property type="match status" value="1"/>
</dbReference>